<evidence type="ECO:0000259" key="5">
    <source>
        <dbReference type="PROSITE" id="PS50931"/>
    </source>
</evidence>
<accession>A0ABS8PFN3</accession>
<dbReference type="InterPro" id="IPR036390">
    <property type="entry name" value="WH_DNA-bd_sf"/>
</dbReference>
<dbReference type="Pfam" id="PF03466">
    <property type="entry name" value="LysR_substrate"/>
    <property type="match status" value="1"/>
</dbReference>
<dbReference type="RefSeq" id="WP_230738079.1">
    <property type="nucleotide sequence ID" value="NZ_JAJNDB010000005.1"/>
</dbReference>
<name>A0ABS8PFN3_9PSEU</name>
<dbReference type="PROSITE" id="PS50931">
    <property type="entry name" value="HTH_LYSR"/>
    <property type="match status" value="1"/>
</dbReference>
<keyword evidence="3" id="KW-0238">DNA-binding</keyword>
<dbReference type="Pfam" id="PF00126">
    <property type="entry name" value="HTH_1"/>
    <property type="match status" value="1"/>
</dbReference>
<feature type="domain" description="HTH lysR-type" evidence="5">
    <location>
        <begin position="10"/>
        <end position="67"/>
    </location>
</feature>
<dbReference type="EMBL" id="JAJNDB010000005">
    <property type="protein sequence ID" value="MCD2196226.1"/>
    <property type="molecule type" value="Genomic_DNA"/>
</dbReference>
<dbReference type="Gene3D" id="3.40.190.10">
    <property type="entry name" value="Periplasmic binding protein-like II"/>
    <property type="match status" value="2"/>
</dbReference>
<dbReference type="PANTHER" id="PTHR30346:SF0">
    <property type="entry name" value="HCA OPERON TRANSCRIPTIONAL ACTIVATOR HCAR"/>
    <property type="match status" value="1"/>
</dbReference>
<reference evidence="6 7" key="1">
    <citation type="submission" date="2021-11" db="EMBL/GenBank/DDBJ databases">
        <title>Draft genome sequence of Actinomycetospora sp. SF1 isolated from the rhizosphere soil.</title>
        <authorList>
            <person name="Duangmal K."/>
            <person name="Chantavorakit T."/>
        </authorList>
    </citation>
    <scope>NUCLEOTIDE SEQUENCE [LARGE SCALE GENOMIC DNA]</scope>
    <source>
        <strain evidence="6 7">TBRC 5722</strain>
    </source>
</reference>
<dbReference type="CDD" id="cd05466">
    <property type="entry name" value="PBP2_LTTR_substrate"/>
    <property type="match status" value="1"/>
</dbReference>
<dbReference type="PRINTS" id="PR00039">
    <property type="entry name" value="HTHLYSR"/>
</dbReference>
<evidence type="ECO:0000313" key="7">
    <source>
        <dbReference type="Proteomes" id="UP001199469"/>
    </source>
</evidence>
<protein>
    <submittedName>
        <fullName evidence="6">LysR substrate-binding domain-containing protein</fullName>
    </submittedName>
</protein>
<evidence type="ECO:0000256" key="3">
    <source>
        <dbReference type="ARBA" id="ARBA00023125"/>
    </source>
</evidence>
<dbReference type="Proteomes" id="UP001199469">
    <property type="component" value="Unassembled WGS sequence"/>
</dbReference>
<keyword evidence="2" id="KW-0805">Transcription regulation</keyword>
<dbReference type="InterPro" id="IPR000847">
    <property type="entry name" value="LysR_HTH_N"/>
</dbReference>
<comment type="caution">
    <text evidence="6">The sequence shown here is derived from an EMBL/GenBank/DDBJ whole genome shotgun (WGS) entry which is preliminary data.</text>
</comment>
<evidence type="ECO:0000256" key="2">
    <source>
        <dbReference type="ARBA" id="ARBA00023015"/>
    </source>
</evidence>
<keyword evidence="7" id="KW-1185">Reference proteome</keyword>
<dbReference type="SUPFAM" id="SSF46785">
    <property type="entry name" value="Winged helix' DNA-binding domain"/>
    <property type="match status" value="1"/>
</dbReference>
<organism evidence="6 7">
    <name type="scientific">Actinomycetospora endophytica</name>
    <dbReference type="NCBI Taxonomy" id="2291215"/>
    <lineage>
        <taxon>Bacteria</taxon>
        <taxon>Bacillati</taxon>
        <taxon>Actinomycetota</taxon>
        <taxon>Actinomycetes</taxon>
        <taxon>Pseudonocardiales</taxon>
        <taxon>Pseudonocardiaceae</taxon>
        <taxon>Actinomycetospora</taxon>
    </lineage>
</organism>
<proteinExistence type="inferred from homology"/>
<evidence type="ECO:0000256" key="4">
    <source>
        <dbReference type="ARBA" id="ARBA00023163"/>
    </source>
</evidence>
<sequence>MSESSTAADLDLRLVRYFVAVAEHRHFGRAAAELVITQPSLSRQIRRLEQQVGAGLLDRTPQGTRLTEAGEVFLADAKALLRAARSSVSRTRAAAQPRRVTVGYTTGVIATPAVLAMRRRHPDAEVTIRHLDLPTARTDLLDGEVDAVVTRLPFASDGLTVTVLYDEPRVLVVPLNHRFAGKESVTFDDIADEPLPHLRGTDPAWAAYWRLEPRPDGRPAPDGPVIEAMEDKFEVIAAGEAVVVMPDIGVQHLRPDLTTVKIADVEPSHVVVATRAGDRNRLVAEFRRCAQELLTGPEPGSA</sequence>
<dbReference type="Gene3D" id="1.10.10.10">
    <property type="entry name" value="Winged helix-like DNA-binding domain superfamily/Winged helix DNA-binding domain"/>
    <property type="match status" value="1"/>
</dbReference>
<comment type="similarity">
    <text evidence="1">Belongs to the LysR transcriptional regulatory family.</text>
</comment>
<gene>
    <name evidence="6" type="ORF">LQ327_22895</name>
</gene>
<dbReference type="InterPro" id="IPR005119">
    <property type="entry name" value="LysR_subst-bd"/>
</dbReference>
<evidence type="ECO:0000313" key="6">
    <source>
        <dbReference type="EMBL" id="MCD2196226.1"/>
    </source>
</evidence>
<dbReference type="InterPro" id="IPR036388">
    <property type="entry name" value="WH-like_DNA-bd_sf"/>
</dbReference>
<keyword evidence="4" id="KW-0804">Transcription</keyword>
<dbReference type="PANTHER" id="PTHR30346">
    <property type="entry name" value="TRANSCRIPTIONAL DUAL REGULATOR HCAR-RELATED"/>
    <property type="match status" value="1"/>
</dbReference>
<evidence type="ECO:0000256" key="1">
    <source>
        <dbReference type="ARBA" id="ARBA00009437"/>
    </source>
</evidence>
<dbReference type="SUPFAM" id="SSF53850">
    <property type="entry name" value="Periplasmic binding protein-like II"/>
    <property type="match status" value="1"/>
</dbReference>